<comment type="caution">
    <text evidence="2">The sequence shown here is derived from an EMBL/GenBank/DDBJ whole genome shotgun (WGS) entry which is preliminary data.</text>
</comment>
<evidence type="ECO:0000256" key="1">
    <source>
        <dbReference type="SAM" id="MobiDB-lite"/>
    </source>
</evidence>
<feature type="region of interest" description="Disordered" evidence="1">
    <location>
        <begin position="1"/>
        <end position="49"/>
    </location>
</feature>
<proteinExistence type="predicted"/>
<dbReference type="Proteomes" id="UP000440714">
    <property type="component" value="Unassembled WGS sequence"/>
</dbReference>
<sequence length="49" mass="6115">MAYDDEEFENYDDEIDDDTYANNQRSYNYDDDDYEYDDDYSDDDTYEMD</sequence>
<accession>A0A5L8NYW0</accession>
<dbReference type="RefSeq" id="WP_039640590.1">
    <property type="nucleotide sequence ID" value="NZ_CP176591.1"/>
</dbReference>
<feature type="compositionally biased region" description="Acidic residues" evidence="1">
    <location>
        <begin position="1"/>
        <end position="19"/>
    </location>
</feature>
<feature type="compositionally biased region" description="Acidic residues" evidence="1">
    <location>
        <begin position="29"/>
        <end position="49"/>
    </location>
</feature>
<name>A0A5L8NYW0_CAMLA</name>
<reference evidence="2 3" key="1">
    <citation type="submission" date="2019-09" db="EMBL/GenBank/DDBJ databases">
        <authorList>
            <consortium name="PulseNet: The National Subtyping Network for Foodborne Disease Surveillance"/>
            <person name="Tarr C.L."/>
            <person name="Trees E."/>
            <person name="Katz L.S."/>
            <person name="Carleton-Romer H.A."/>
            <person name="Stroika S."/>
            <person name="Kucerova Z."/>
            <person name="Roache K.F."/>
            <person name="Sabol A.L."/>
            <person name="Besser J."/>
            <person name="Gerner-Smidt P."/>
        </authorList>
    </citation>
    <scope>NUCLEOTIDE SEQUENCE [LARGE SCALE GENOMIC DNA]</scope>
    <source>
        <strain evidence="2 3">PNUSAC011760</strain>
    </source>
</reference>
<protein>
    <submittedName>
        <fullName evidence="2">Highly acidic protein</fullName>
    </submittedName>
</protein>
<dbReference type="InterPro" id="IPR049888">
    <property type="entry name" value="Highly_acidic"/>
</dbReference>
<dbReference type="AlphaFoldDB" id="A0A5L8NYW0"/>
<dbReference type="EMBL" id="AAKYAN010000018">
    <property type="protein sequence ID" value="ECW8955279.1"/>
    <property type="molecule type" value="Genomic_DNA"/>
</dbReference>
<dbReference type="NCBIfam" id="NF033602">
    <property type="entry name" value="campy_sm_acidic"/>
    <property type="match status" value="1"/>
</dbReference>
<evidence type="ECO:0000313" key="2">
    <source>
        <dbReference type="EMBL" id="ECW8955279.1"/>
    </source>
</evidence>
<evidence type="ECO:0000313" key="3">
    <source>
        <dbReference type="Proteomes" id="UP000440714"/>
    </source>
</evidence>
<gene>
    <name evidence="2" type="ORF">F5R70_07570</name>
</gene>
<organism evidence="2 3">
    <name type="scientific">Campylobacter lari</name>
    <dbReference type="NCBI Taxonomy" id="201"/>
    <lineage>
        <taxon>Bacteria</taxon>
        <taxon>Pseudomonadati</taxon>
        <taxon>Campylobacterota</taxon>
        <taxon>Epsilonproteobacteria</taxon>
        <taxon>Campylobacterales</taxon>
        <taxon>Campylobacteraceae</taxon>
        <taxon>Campylobacter</taxon>
    </lineage>
</organism>